<name>A0AAU9JGU5_9CILI</name>
<accession>A0AAU9JGU5</accession>
<keyword evidence="1" id="KW-1133">Transmembrane helix</keyword>
<sequence>MNPYIKIALQAILKIFIDIIFFYSFGHHRSYAISFKNYRIIDKNTDFQSKMYLDLLSWLNSLFFKNIVILKKFGLLTQMSLIFPIKLGC</sequence>
<keyword evidence="1" id="KW-0472">Membrane</keyword>
<reference evidence="2" key="1">
    <citation type="submission" date="2021-09" db="EMBL/GenBank/DDBJ databases">
        <authorList>
            <consortium name="AG Swart"/>
            <person name="Singh M."/>
            <person name="Singh A."/>
            <person name="Seah K."/>
            <person name="Emmerich C."/>
        </authorList>
    </citation>
    <scope>NUCLEOTIDE SEQUENCE</scope>
    <source>
        <strain evidence="2">ATCC30299</strain>
    </source>
</reference>
<protein>
    <submittedName>
        <fullName evidence="2">Uncharacterized protein</fullName>
    </submittedName>
</protein>
<dbReference type="EMBL" id="CAJZBQ010000036">
    <property type="protein sequence ID" value="CAG9324868.1"/>
    <property type="molecule type" value="Genomic_DNA"/>
</dbReference>
<feature type="transmembrane region" description="Helical" evidence="1">
    <location>
        <begin position="7"/>
        <end position="26"/>
    </location>
</feature>
<gene>
    <name evidence="2" type="ORF">BSTOLATCC_MIC36642</name>
</gene>
<evidence type="ECO:0000313" key="3">
    <source>
        <dbReference type="Proteomes" id="UP001162131"/>
    </source>
</evidence>
<dbReference type="Proteomes" id="UP001162131">
    <property type="component" value="Unassembled WGS sequence"/>
</dbReference>
<proteinExistence type="predicted"/>
<organism evidence="2 3">
    <name type="scientific">Blepharisma stoltei</name>
    <dbReference type="NCBI Taxonomy" id="1481888"/>
    <lineage>
        <taxon>Eukaryota</taxon>
        <taxon>Sar</taxon>
        <taxon>Alveolata</taxon>
        <taxon>Ciliophora</taxon>
        <taxon>Postciliodesmatophora</taxon>
        <taxon>Heterotrichea</taxon>
        <taxon>Heterotrichida</taxon>
        <taxon>Blepharismidae</taxon>
        <taxon>Blepharisma</taxon>
    </lineage>
</organism>
<dbReference type="AlphaFoldDB" id="A0AAU9JGU5"/>
<evidence type="ECO:0000313" key="2">
    <source>
        <dbReference type="EMBL" id="CAG9324868.1"/>
    </source>
</evidence>
<keyword evidence="3" id="KW-1185">Reference proteome</keyword>
<keyword evidence="1" id="KW-0812">Transmembrane</keyword>
<evidence type="ECO:0000256" key="1">
    <source>
        <dbReference type="SAM" id="Phobius"/>
    </source>
</evidence>
<comment type="caution">
    <text evidence="2">The sequence shown here is derived from an EMBL/GenBank/DDBJ whole genome shotgun (WGS) entry which is preliminary data.</text>
</comment>